<reference evidence="3" key="1">
    <citation type="journal article" date="2011" name="Proc. Natl. Acad. Sci. U.S.A.">
        <title>Obligate biotrophy features unraveled by the genomic analysis of rust fungi.</title>
        <authorList>
            <person name="Duplessis S."/>
            <person name="Cuomo C.A."/>
            <person name="Lin Y.-C."/>
            <person name="Aerts A."/>
            <person name="Tisserant E."/>
            <person name="Veneault-Fourrey C."/>
            <person name="Joly D.L."/>
            <person name="Hacquard S."/>
            <person name="Amselem J."/>
            <person name="Cantarel B.L."/>
            <person name="Chiu R."/>
            <person name="Coutinho P.M."/>
            <person name="Feau N."/>
            <person name="Field M."/>
            <person name="Frey P."/>
            <person name="Gelhaye E."/>
            <person name="Goldberg J."/>
            <person name="Grabherr M.G."/>
            <person name="Kodira C.D."/>
            <person name="Kohler A."/>
            <person name="Kuees U."/>
            <person name="Lindquist E.A."/>
            <person name="Lucas S.M."/>
            <person name="Mago R."/>
            <person name="Mauceli E."/>
            <person name="Morin E."/>
            <person name="Murat C."/>
            <person name="Pangilinan J.L."/>
            <person name="Park R."/>
            <person name="Pearson M."/>
            <person name="Quesneville H."/>
            <person name="Rouhier N."/>
            <person name="Sakthikumar S."/>
            <person name="Salamov A.A."/>
            <person name="Schmutz J."/>
            <person name="Selles B."/>
            <person name="Shapiro H."/>
            <person name="Tanguay P."/>
            <person name="Tuskan G.A."/>
            <person name="Henrissat B."/>
            <person name="Van de Peer Y."/>
            <person name="Rouze P."/>
            <person name="Ellis J.G."/>
            <person name="Dodds P.N."/>
            <person name="Schein J.E."/>
            <person name="Zhong S."/>
            <person name="Hamelin R.C."/>
            <person name="Grigoriev I.V."/>
            <person name="Szabo L.J."/>
            <person name="Martin F."/>
        </authorList>
    </citation>
    <scope>NUCLEOTIDE SEQUENCE [LARGE SCALE GENOMIC DNA]</scope>
    <source>
        <strain evidence="3">CRL 75-36-700-3 / race SCCL</strain>
    </source>
</reference>
<dbReference type="InParanoid" id="H6QRD9"/>
<gene>
    <name evidence="2" type="ORF">PGTG_21356</name>
</gene>
<feature type="region of interest" description="Disordered" evidence="1">
    <location>
        <begin position="26"/>
        <end position="68"/>
    </location>
</feature>
<keyword evidence="3" id="KW-1185">Reference proteome</keyword>
<dbReference type="HOGENOM" id="CLU_2795160_0_0_1"/>
<dbReference type="RefSeq" id="XP_003889912.1">
    <property type="nucleotide sequence ID" value="XM_003889863.1"/>
</dbReference>
<organism evidence="2 3">
    <name type="scientific">Puccinia graminis f. sp. tritici (strain CRL 75-36-700-3 / race SCCL)</name>
    <name type="common">Black stem rust fungus</name>
    <dbReference type="NCBI Taxonomy" id="418459"/>
    <lineage>
        <taxon>Eukaryota</taxon>
        <taxon>Fungi</taxon>
        <taxon>Dikarya</taxon>
        <taxon>Basidiomycota</taxon>
        <taxon>Pucciniomycotina</taxon>
        <taxon>Pucciniomycetes</taxon>
        <taxon>Pucciniales</taxon>
        <taxon>Pucciniaceae</taxon>
        <taxon>Puccinia</taxon>
    </lineage>
</organism>
<dbReference type="EMBL" id="DS178281">
    <property type="protein sequence ID" value="EHS63205.1"/>
    <property type="molecule type" value="Genomic_DNA"/>
</dbReference>
<evidence type="ECO:0000256" key="1">
    <source>
        <dbReference type="SAM" id="MobiDB-lite"/>
    </source>
</evidence>
<protein>
    <submittedName>
        <fullName evidence="2">Uncharacterized protein</fullName>
    </submittedName>
</protein>
<dbReference type="AlphaFoldDB" id="H6QRD9"/>
<dbReference type="KEGG" id="pgr:PGTG_21356"/>
<proteinExistence type="predicted"/>
<evidence type="ECO:0000313" key="2">
    <source>
        <dbReference type="EMBL" id="EHS63205.1"/>
    </source>
</evidence>
<name>H6QRD9_PUCGT</name>
<dbReference type="VEuPathDB" id="FungiDB:PGTG_21356"/>
<accession>H6QRD9</accession>
<evidence type="ECO:0000313" key="3">
    <source>
        <dbReference type="Proteomes" id="UP000008783"/>
    </source>
</evidence>
<dbReference type="Proteomes" id="UP000008783">
    <property type="component" value="Unassembled WGS sequence"/>
</dbReference>
<sequence>MGTACCPFSSEGTRLLMGVLISPMSSHGGSPLAQRADTQQGSDSLPLAGGDQRISTDQLDWEWSRSWP</sequence>
<dbReference type="GeneID" id="13540562"/>